<keyword evidence="4" id="KW-0646">Protease inhibitor</keyword>
<dbReference type="InterPro" id="IPR050514">
    <property type="entry name" value="WAP_four-disulfide_core"/>
</dbReference>
<evidence type="ECO:0000313" key="10">
    <source>
        <dbReference type="Proteomes" id="UP000694910"/>
    </source>
</evidence>
<keyword evidence="5 8" id="KW-0732">Signal</keyword>
<feature type="chain" id="PRO_5045271112" evidence="8">
    <location>
        <begin position="25"/>
        <end position="145"/>
    </location>
</feature>
<evidence type="ECO:0000259" key="9">
    <source>
        <dbReference type="PROSITE" id="PS51390"/>
    </source>
</evidence>
<sequence length="145" mass="15546">MKFSSLSPLVLLALGTLAPWAVEGDRNTSKAGACPHIIPAQCLRYEEPECQSDWQCPGKKKCCQDVCGIKCLDPVNISNPVEKKPGKCPVVYGQCRMLNPHNYCETDSQCLGNLKCCRGMCGKACISPVRGEAAGDDLAGSALKL</sequence>
<keyword evidence="2" id="KW-0964">Secreted</keyword>
<dbReference type="PANTHER" id="PTHR19441">
    <property type="entry name" value="WHEY ACDIC PROTEIN WAP"/>
    <property type="match status" value="1"/>
</dbReference>
<dbReference type="InterPro" id="IPR036645">
    <property type="entry name" value="Elafin-like_sf"/>
</dbReference>
<dbReference type="GeneID" id="101394146"/>
<dbReference type="CDD" id="cd00199">
    <property type="entry name" value="WAP"/>
    <property type="match status" value="1"/>
</dbReference>
<proteinExistence type="predicted"/>
<reference evidence="11" key="1">
    <citation type="submission" date="2025-08" db="UniProtKB">
        <authorList>
            <consortium name="RefSeq"/>
        </authorList>
    </citation>
    <scope>IDENTIFICATION</scope>
</reference>
<keyword evidence="3" id="KW-0929">Antimicrobial</keyword>
<feature type="domain" description="WAP" evidence="9">
    <location>
        <begin position="27"/>
        <end position="75"/>
    </location>
</feature>
<evidence type="ECO:0000256" key="7">
    <source>
        <dbReference type="ARBA" id="ARBA00023157"/>
    </source>
</evidence>
<dbReference type="Pfam" id="PF00095">
    <property type="entry name" value="WAP"/>
    <property type="match status" value="2"/>
</dbReference>
<gene>
    <name evidence="11" type="primary">LOC101394146</name>
</gene>
<keyword evidence="6" id="KW-0044">Antibiotic</keyword>
<evidence type="ECO:0000313" key="11">
    <source>
        <dbReference type="RefSeq" id="XP_014642916.1"/>
    </source>
</evidence>
<feature type="signal peptide" evidence="8">
    <location>
        <begin position="1"/>
        <end position="24"/>
    </location>
</feature>
<evidence type="ECO:0000256" key="4">
    <source>
        <dbReference type="ARBA" id="ARBA00022690"/>
    </source>
</evidence>
<evidence type="ECO:0000256" key="2">
    <source>
        <dbReference type="ARBA" id="ARBA00022525"/>
    </source>
</evidence>
<comment type="subcellular location">
    <subcellularLocation>
        <location evidence="1">Secreted</location>
    </subcellularLocation>
</comment>
<evidence type="ECO:0000256" key="3">
    <source>
        <dbReference type="ARBA" id="ARBA00022529"/>
    </source>
</evidence>
<evidence type="ECO:0000256" key="6">
    <source>
        <dbReference type="ARBA" id="ARBA00023022"/>
    </source>
</evidence>
<keyword evidence="7" id="KW-1015">Disulfide bond</keyword>
<dbReference type="Gene3D" id="4.10.75.10">
    <property type="entry name" value="Elafin-like"/>
    <property type="match status" value="2"/>
</dbReference>
<name>A0ABM1CTN5_CERSS</name>
<protein>
    <submittedName>
        <fullName evidence="11">Antileukoproteinase isoform X1</fullName>
    </submittedName>
</protein>
<dbReference type="SUPFAM" id="SSF57256">
    <property type="entry name" value="Elafin-like"/>
    <property type="match status" value="2"/>
</dbReference>
<accession>A0ABM1CTN5</accession>
<dbReference type="RefSeq" id="XP_014642916.1">
    <property type="nucleotide sequence ID" value="XM_014787430.1"/>
</dbReference>
<dbReference type="SMART" id="SM00217">
    <property type="entry name" value="WAP"/>
    <property type="match status" value="2"/>
</dbReference>
<dbReference type="InterPro" id="IPR008197">
    <property type="entry name" value="WAP_dom"/>
</dbReference>
<evidence type="ECO:0000256" key="8">
    <source>
        <dbReference type="SAM" id="SignalP"/>
    </source>
</evidence>
<dbReference type="Proteomes" id="UP000694910">
    <property type="component" value="Unplaced"/>
</dbReference>
<evidence type="ECO:0000256" key="5">
    <source>
        <dbReference type="ARBA" id="ARBA00022729"/>
    </source>
</evidence>
<dbReference type="PRINTS" id="PR00003">
    <property type="entry name" value="4DISULPHCORE"/>
</dbReference>
<dbReference type="PANTHER" id="PTHR19441:SF44">
    <property type="entry name" value="ANTILEUKOPROTEINASE"/>
    <property type="match status" value="1"/>
</dbReference>
<feature type="domain" description="WAP" evidence="9">
    <location>
        <begin position="81"/>
        <end position="129"/>
    </location>
</feature>
<keyword evidence="10" id="KW-1185">Reference proteome</keyword>
<organism evidence="10 11">
    <name type="scientific">Ceratotherium simum simum</name>
    <name type="common">Southern white rhinoceros</name>
    <dbReference type="NCBI Taxonomy" id="73337"/>
    <lineage>
        <taxon>Eukaryota</taxon>
        <taxon>Metazoa</taxon>
        <taxon>Chordata</taxon>
        <taxon>Craniata</taxon>
        <taxon>Vertebrata</taxon>
        <taxon>Euteleostomi</taxon>
        <taxon>Mammalia</taxon>
        <taxon>Eutheria</taxon>
        <taxon>Laurasiatheria</taxon>
        <taxon>Perissodactyla</taxon>
        <taxon>Rhinocerotidae</taxon>
        <taxon>Ceratotherium</taxon>
    </lineage>
</organism>
<dbReference type="PROSITE" id="PS51390">
    <property type="entry name" value="WAP"/>
    <property type="match status" value="2"/>
</dbReference>
<evidence type="ECO:0000256" key="1">
    <source>
        <dbReference type="ARBA" id="ARBA00004613"/>
    </source>
</evidence>